<protein>
    <submittedName>
        <fullName evidence="1">Uncharacterized protein</fullName>
    </submittedName>
</protein>
<keyword evidence="2" id="KW-1185">Reference proteome</keyword>
<reference evidence="2" key="1">
    <citation type="journal article" date="2019" name="Int. J. Syst. Evol. Microbiol.">
        <title>The Global Catalogue of Microorganisms (GCM) 10K type strain sequencing project: providing services to taxonomists for standard genome sequencing and annotation.</title>
        <authorList>
            <consortium name="The Broad Institute Genomics Platform"/>
            <consortium name="The Broad Institute Genome Sequencing Center for Infectious Disease"/>
            <person name="Wu L."/>
            <person name="Ma J."/>
        </authorList>
    </citation>
    <scope>NUCLEOTIDE SEQUENCE [LARGE SCALE GENOMIC DNA]</scope>
    <source>
        <strain evidence="2">JCM 18304</strain>
    </source>
</reference>
<sequence length="86" mass="9704">MATLLVSGVGEYRPEWTWIALRDGTVVARAAWWQAERTTGRSRWTGSTSPTRMRRCNCCAGHRCTRMSVAFAKAGYPIAQERIDLI</sequence>
<dbReference type="RefSeq" id="WP_345629971.1">
    <property type="nucleotide sequence ID" value="NZ_BAABJQ010000007.1"/>
</dbReference>
<name>A0ABP9RRH1_9ACTN</name>
<dbReference type="EMBL" id="BAABJQ010000007">
    <property type="protein sequence ID" value="GAA5185569.1"/>
    <property type="molecule type" value="Genomic_DNA"/>
</dbReference>
<gene>
    <name evidence="1" type="ORF">GCM10023322_29870</name>
</gene>
<proteinExistence type="predicted"/>
<comment type="caution">
    <text evidence="1">The sequence shown here is derived from an EMBL/GenBank/DDBJ whole genome shotgun (WGS) entry which is preliminary data.</text>
</comment>
<organism evidence="1 2">
    <name type="scientific">Rugosimonospora acidiphila</name>
    <dbReference type="NCBI Taxonomy" id="556531"/>
    <lineage>
        <taxon>Bacteria</taxon>
        <taxon>Bacillati</taxon>
        <taxon>Actinomycetota</taxon>
        <taxon>Actinomycetes</taxon>
        <taxon>Micromonosporales</taxon>
        <taxon>Micromonosporaceae</taxon>
        <taxon>Rugosimonospora</taxon>
    </lineage>
</organism>
<evidence type="ECO:0000313" key="1">
    <source>
        <dbReference type="EMBL" id="GAA5185569.1"/>
    </source>
</evidence>
<dbReference type="Proteomes" id="UP001501570">
    <property type="component" value="Unassembled WGS sequence"/>
</dbReference>
<evidence type="ECO:0000313" key="2">
    <source>
        <dbReference type="Proteomes" id="UP001501570"/>
    </source>
</evidence>
<accession>A0ABP9RRH1</accession>